<dbReference type="AlphaFoldDB" id="A0A0P7ZKX8"/>
<comment type="caution">
    <text evidence="1">The sequence shown here is derived from an EMBL/GenBank/DDBJ whole genome shotgun (WGS) entry which is preliminary data.</text>
</comment>
<dbReference type="Proteomes" id="UP000050465">
    <property type="component" value="Unassembled WGS sequence"/>
</dbReference>
<accession>A0A0P7ZKX8</accession>
<reference evidence="1 2" key="1">
    <citation type="submission" date="2015-09" db="EMBL/GenBank/DDBJ databases">
        <title>Identification and resolution of microdiversity through metagenomic sequencing of parallel consortia.</title>
        <authorList>
            <person name="Nelson W.C."/>
            <person name="Romine M.F."/>
            <person name="Lindemann S.R."/>
        </authorList>
    </citation>
    <scope>NUCLEOTIDE SEQUENCE [LARGE SCALE GENOMIC DNA]</scope>
    <source>
        <strain evidence="1">Ana</strain>
    </source>
</reference>
<dbReference type="PATRIC" id="fig|1666911.3.peg.5281"/>
<proteinExistence type="predicted"/>
<dbReference type="InterPro" id="IPR007332">
    <property type="entry name" value="DUF411"/>
</dbReference>
<gene>
    <name evidence="1" type="ORF">HLUCCA11_09800</name>
</gene>
<evidence type="ECO:0000313" key="2">
    <source>
        <dbReference type="Proteomes" id="UP000050465"/>
    </source>
</evidence>
<sequence>MRSAGFGLEEHVTQDMDAIKQRYGVPAGLDSCHTALIGGYVIEGHVPATDVQRLLAEQPDVVGLTAPGMPMGSPGMESDRPSPPYTVFSLKADGSVAAFARHP</sequence>
<protein>
    <submittedName>
        <fullName evidence="1">Putative metal-binding protein</fullName>
    </submittedName>
</protein>
<dbReference type="EMBL" id="LJZR01000011">
    <property type="protein sequence ID" value="KPQ35534.1"/>
    <property type="molecule type" value="Genomic_DNA"/>
</dbReference>
<dbReference type="Pfam" id="PF04214">
    <property type="entry name" value="DUF411"/>
    <property type="match status" value="1"/>
</dbReference>
<name>A0A0P7ZKX8_9CYAN</name>
<organism evidence="1 2">
    <name type="scientific">Phormidesmis priestleyi Ana</name>
    <dbReference type="NCBI Taxonomy" id="1666911"/>
    <lineage>
        <taxon>Bacteria</taxon>
        <taxon>Bacillati</taxon>
        <taxon>Cyanobacteriota</taxon>
        <taxon>Cyanophyceae</taxon>
        <taxon>Leptolyngbyales</taxon>
        <taxon>Leptolyngbyaceae</taxon>
        <taxon>Phormidesmis</taxon>
    </lineage>
</organism>
<dbReference type="STRING" id="1666911.HLUCCA11_09800"/>
<evidence type="ECO:0000313" key="1">
    <source>
        <dbReference type="EMBL" id="KPQ35534.1"/>
    </source>
</evidence>